<dbReference type="EMBL" id="JACEGA010000001">
    <property type="protein sequence ID" value="MBB2182382.1"/>
    <property type="molecule type" value="Genomic_DNA"/>
</dbReference>
<evidence type="ECO:0000313" key="3">
    <source>
        <dbReference type="Proteomes" id="UP000574276"/>
    </source>
</evidence>
<dbReference type="Pfam" id="PF09548">
    <property type="entry name" value="Spore_III_AB"/>
    <property type="match status" value="1"/>
</dbReference>
<keyword evidence="3" id="KW-1185">Reference proteome</keyword>
<dbReference type="RefSeq" id="WP_228352107.1">
    <property type="nucleotide sequence ID" value="NZ_JACEGA010000001.1"/>
</dbReference>
<keyword evidence="1" id="KW-1133">Transmembrane helix</keyword>
<keyword evidence="1" id="KW-0472">Membrane</keyword>
<feature type="transmembrane region" description="Helical" evidence="1">
    <location>
        <begin position="27"/>
        <end position="48"/>
    </location>
</feature>
<evidence type="ECO:0000256" key="1">
    <source>
        <dbReference type="SAM" id="Phobius"/>
    </source>
</evidence>
<accession>A0A839JZJ4</accession>
<reference evidence="2 3" key="1">
    <citation type="submission" date="2020-07" db="EMBL/GenBank/DDBJ databases">
        <title>Characterization and genome sequencing of isolate MD1, a novel member within the family Lachnospiraceae.</title>
        <authorList>
            <person name="Rettenmaier R."/>
            <person name="Di Bello L."/>
            <person name="Zinser C."/>
            <person name="Scheitz K."/>
            <person name="Liebl W."/>
            <person name="Zverlov V."/>
        </authorList>
    </citation>
    <scope>NUCLEOTIDE SEQUENCE [LARGE SCALE GENOMIC DNA]</scope>
    <source>
        <strain evidence="2 3">MD1</strain>
    </source>
</reference>
<sequence length="199" mass="22744">MMRKVNRFIRADNRPVVLIKGGQTMMYVIKVIGCILVIASTTGMGFFFSSEMKGRIEDLREFRKLVVLLRGDIRYANTPLPEAISSLARRHNGRFHAFFEKVSIKLQELSGQTFSEIWKAAVGNEMKDTSLTKKDKLQLIQFGENLGYLDKDMQLNTLDLYISQLEDELTELSKSVKEKSYIYNSLGIMAGIFLTIIML</sequence>
<evidence type="ECO:0000313" key="2">
    <source>
        <dbReference type="EMBL" id="MBB2182382.1"/>
    </source>
</evidence>
<protein>
    <submittedName>
        <fullName evidence="2">Stage III sporulation protein AB</fullName>
    </submittedName>
</protein>
<name>A0A839JZJ4_9FIRM</name>
<dbReference type="PIRSF" id="PIRSF021435">
    <property type="entry name" value="SpoIIIAB"/>
    <property type="match status" value="1"/>
</dbReference>
<keyword evidence="1" id="KW-0812">Transmembrane</keyword>
<gene>
    <name evidence="2" type="ORF">H0486_05770</name>
</gene>
<dbReference type="AlphaFoldDB" id="A0A839JZJ4"/>
<comment type="caution">
    <text evidence="2">The sequence shown here is derived from an EMBL/GenBank/DDBJ whole genome shotgun (WGS) entry which is preliminary data.</text>
</comment>
<proteinExistence type="predicted"/>
<organism evidence="2 3">
    <name type="scientific">Variimorphobacter saccharofermentans</name>
    <dbReference type="NCBI Taxonomy" id="2755051"/>
    <lineage>
        <taxon>Bacteria</taxon>
        <taxon>Bacillati</taxon>
        <taxon>Bacillota</taxon>
        <taxon>Clostridia</taxon>
        <taxon>Lachnospirales</taxon>
        <taxon>Lachnospiraceae</taxon>
        <taxon>Variimorphobacter</taxon>
    </lineage>
</organism>
<dbReference type="Proteomes" id="UP000574276">
    <property type="component" value="Unassembled WGS sequence"/>
</dbReference>
<dbReference type="InterPro" id="IPR014198">
    <property type="entry name" value="Spore_III_AB"/>
</dbReference>